<dbReference type="CDD" id="cd06558">
    <property type="entry name" value="crotonase-like"/>
    <property type="match status" value="1"/>
</dbReference>
<organism evidence="1 2">
    <name type="scientific">Drosophila arizonae</name>
    <name type="common">Fruit fly</name>
    <dbReference type="NCBI Taxonomy" id="7263"/>
    <lineage>
        <taxon>Eukaryota</taxon>
        <taxon>Metazoa</taxon>
        <taxon>Ecdysozoa</taxon>
        <taxon>Arthropoda</taxon>
        <taxon>Hexapoda</taxon>
        <taxon>Insecta</taxon>
        <taxon>Pterygota</taxon>
        <taxon>Neoptera</taxon>
        <taxon>Endopterygota</taxon>
        <taxon>Diptera</taxon>
        <taxon>Brachycera</taxon>
        <taxon>Muscomorpha</taxon>
        <taxon>Ephydroidea</taxon>
        <taxon>Drosophilidae</taxon>
        <taxon>Drosophila</taxon>
    </lineage>
</organism>
<evidence type="ECO:0000313" key="2">
    <source>
        <dbReference type="RefSeq" id="XP_017858970.1"/>
    </source>
</evidence>
<dbReference type="Proteomes" id="UP000694904">
    <property type="component" value="Chromosome 3"/>
</dbReference>
<dbReference type="Gene3D" id="3.90.226.10">
    <property type="entry name" value="2-enoyl-CoA Hydratase, Chain A, domain 1"/>
    <property type="match status" value="1"/>
</dbReference>
<accession>A0ABM1NVI4</accession>
<proteinExistence type="predicted"/>
<dbReference type="RefSeq" id="XP_017858970.1">
    <property type="nucleotide sequence ID" value="XM_018003481.1"/>
</dbReference>
<reference evidence="1" key="1">
    <citation type="journal article" date="1997" name="Nucleic Acids Res.">
        <title>tRNAscan-SE: a program for improved detection of transfer RNA genes in genomic sequence.</title>
        <authorList>
            <person name="Lowe T.M."/>
            <person name="Eddy S.R."/>
        </authorList>
    </citation>
    <scope>NUCLEOTIDE SEQUENCE [LARGE SCALE GENOMIC DNA]</scope>
</reference>
<dbReference type="Pfam" id="PF00378">
    <property type="entry name" value="ECH_1"/>
    <property type="match status" value="1"/>
</dbReference>
<protein>
    <submittedName>
        <fullName evidence="2">Enoyl-CoA delta isomerase 1, mitochondrial</fullName>
    </submittedName>
</protein>
<name>A0ABM1NVI4_DROAR</name>
<sequence length="281" mass="31022">MLRSKLLSLVPRATGSFRTMSTTTKLTTVEVNDKTGIATLTMNRPPVNGLNLDLLRDLRQSIAEIEGNKSRGLILTSSNPTIFSAGLDIMEMYKPDKERVRAFWTALQDAWLALYGSSVPTAAAINGHSPAGGCLLATSCEYRVMLPKFTIGLNETKLGIVAPMWFMSSFLSVLPRREAERALNQGRMFTTDEALQIGLVDEAAGTKEEALEKCAQFIGTFAKVNPIARALTKQQFRAAELEQLESERAQDLEKFLFFINQPAVQKGLGIYLESLKKKAKN</sequence>
<reference evidence="2" key="3">
    <citation type="submission" date="2025-08" db="UniProtKB">
        <authorList>
            <consortium name="RefSeq"/>
        </authorList>
    </citation>
    <scope>IDENTIFICATION</scope>
    <source>
        <tissue evidence="2">Whole organism</tissue>
    </source>
</reference>
<dbReference type="Gene3D" id="6.10.250.170">
    <property type="match status" value="1"/>
</dbReference>
<evidence type="ECO:0000313" key="1">
    <source>
        <dbReference type="Proteomes" id="UP000694904"/>
    </source>
</evidence>
<dbReference type="InterPro" id="IPR029045">
    <property type="entry name" value="ClpP/crotonase-like_dom_sf"/>
</dbReference>
<dbReference type="PANTHER" id="PTHR11941:SF45">
    <property type="entry name" value="ENOYL-COA DELTA ISOMERASE 1, MITOCHONDRIAL"/>
    <property type="match status" value="1"/>
</dbReference>
<dbReference type="PANTHER" id="PTHR11941">
    <property type="entry name" value="ENOYL-COA HYDRATASE-RELATED"/>
    <property type="match status" value="1"/>
</dbReference>
<dbReference type="GeneID" id="108611045"/>
<keyword evidence="1" id="KW-1185">Reference proteome</keyword>
<gene>
    <name evidence="2" type="primary">LOC108611045</name>
</gene>
<dbReference type="InterPro" id="IPR001753">
    <property type="entry name" value="Enoyl-CoA_hydra/iso"/>
</dbReference>
<dbReference type="SUPFAM" id="SSF52096">
    <property type="entry name" value="ClpP/crotonase"/>
    <property type="match status" value="1"/>
</dbReference>
<dbReference type="GO" id="GO:0016853">
    <property type="term" value="F:isomerase activity"/>
    <property type="evidence" value="ECO:0007669"/>
    <property type="project" value="UniProtKB-KW"/>
</dbReference>
<keyword evidence="2" id="KW-0413">Isomerase</keyword>
<reference evidence="1" key="2">
    <citation type="journal article" date="2016" name="G3 (Bethesda)">
        <title>Genome Evolution in Three Species of Cactophilic Drosophila.</title>
        <authorList>
            <person name="Sanchez-Flores A."/>
            <person name="Penazola F."/>
            <person name="Carpinteyro-Ponce J."/>
            <person name="Nazario-Yepiz N."/>
            <person name="Abreu-Goodger C."/>
            <person name="Machado C.A."/>
            <person name="Markow T.A."/>
        </authorList>
    </citation>
    <scope>NUCLEOTIDE SEQUENCE [LARGE SCALE GENOMIC DNA]</scope>
</reference>